<dbReference type="GO" id="GO:0005886">
    <property type="term" value="C:plasma membrane"/>
    <property type="evidence" value="ECO:0007669"/>
    <property type="project" value="UniProtKB-SubCell"/>
</dbReference>
<dbReference type="PANTHER" id="PTHR10672:SF3">
    <property type="entry name" value="PROTEIN HU-LI TAI SHAO"/>
    <property type="match status" value="1"/>
</dbReference>
<evidence type="ECO:0000256" key="2">
    <source>
        <dbReference type="SAM" id="MobiDB-lite"/>
    </source>
</evidence>
<organism evidence="4 5">
    <name type="scientific">Cyphomyrmex costatus</name>
    <dbReference type="NCBI Taxonomy" id="456900"/>
    <lineage>
        <taxon>Eukaryota</taxon>
        <taxon>Metazoa</taxon>
        <taxon>Ecdysozoa</taxon>
        <taxon>Arthropoda</taxon>
        <taxon>Hexapoda</taxon>
        <taxon>Insecta</taxon>
        <taxon>Pterygota</taxon>
        <taxon>Neoptera</taxon>
        <taxon>Endopterygota</taxon>
        <taxon>Hymenoptera</taxon>
        <taxon>Apocrita</taxon>
        <taxon>Aculeata</taxon>
        <taxon>Formicoidea</taxon>
        <taxon>Formicidae</taxon>
        <taxon>Myrmicinae</taxon>
        <taxon>Cyphomyrmex</taxon>
    </lineage>
</organism>
<feature type="domain" description="Class II aldolase/adducin N-terminal" evidence="3">
    <location>
        <begin position="144"/>
        <end position="326"/>
    </location>
</feature>
<dbReference type="GO" id="GO:0051015">
    <property type="term" value="F:actin filament binding"/>
    <property type="evidence" value="ECO:0007669"/>
    <property type="project" value="TreeGrafter"/>
</dbReference>
<name>A0A195C9S4_9HYME</name>
<feature type="compositionally biased region" description="Basic and acidic residues" evidence="2">
    <location>
        <begin position="658"/>
        <end position="667"/>
    </location>
</feature>
<accession>A0A195C9S4</accession>
<dbReference type="InterPro" id="IPR051017">
    <property type="entry name" value="Aldolase-II_Adducin_sf"/>
</dbReference>
<dbReference type="GO" id="GO:0014069">
    <property type="term" value="C:postsynaptic density"/>
    <property type="evidence" value="ECO:0007669"/>
    <property type="project" value="TreeGrafter"/>
</dbReference>
<dbReference type="GO" id="GO:0005856">
    <property type="term" value="C:cytoskeleton"/>
    <property type="evidence" value="ECO:0007669"/>
    <property type="project" value="TreeGrafter"/>
</dbReference>
<protein>
    <submittedName>
        <fullName evidence="4">Protein hu-li tai shao</fullName>
    </submittedName>
</protein>
<evidence type="ECO:0000313" key="4">
    <source>
        <dbReference type="EMBL" id="KYM97567.1"/>
    </source>
</evidence>
<dbReference type="SUPFAM" id="SSF53639">
    <property type="entry name" value="AraD/HMP-PK domain-like"/>
    <property type="match status" value="1"/>
</dbReference>
<evidence type="ECO:0000313" key="5">
    <source>
        <dbReference type="Proteomes" id="UP000078542"/>
    </source>
</evidence>
<sequence>MILEHDSLQLPVLVRGSKMADTSQQALSEPHTNGVMDGLTEDEKSKMRPADIDADMREMERRKRVEMMMNSRIFREELERIIETQMRDGAGPSGLLQQISDMMGAQGARFNGNVFKNSNCVLPINDIRGVESMGYAKGEKVLRCKMAAVFRLLDLYGWTQGVGGQITARLNQDEEHFLVNPFGLLYHEVTASSLIKVDMQGTIVEQGTTNFGVHITGFQLHSTIHAARPDIKCIIHITTPSVTAVSSLKCGLLPIGQESIVIGEVSTHQYIGGSVEPEEREKIARNLGPINKVMLLTNRGALCCGETVEEAFFNVYNTVVACETQLKLMPAGVDNLSLISEESKKAIFEASRKPPIPQHTSAVESSALAEKLEKRWRIGGAEFEALMRMLDNAGFRTGYIYRNPLVKGDPPKPRNDVEVPPAVSSLGYLLEEEELYKQGLWKGGRKGTDRSRWLNSPNVYQKVEILETGTPDPKKITKWVSDGSPTHSSTPVKIDSALQFVPKNTNPKEFKQLQQQIKDYRRAEKISAGPQSHILEGVSWEEAKKMQDATISGTGEQVVLVGAASKGIIQRGFQHNAMVYKTPYAKNPFDAVTDQELDQYKREVERKQKGDPYDESQSESEALSSFNISRATHESSTAKSPIQSPVSVTSETEEESRDEPRVLRIETKQVPAPSQPEVVLSDVNDATTEYLNEMRYRMTERQSGYKGDYELASNCSSVNSECARKYYRRWFSEHPYDNPHLKNVRASTIAERKKPLLITRTKTFVNGQIERPNAVSRDDVFVKSRYEVRRKFFEDLEQRSQKSFETDWTRAKMTKINNKENELIFEENSITNSNKNALLVKLFDVPLTTVSTKEHVGNLNNETQSSNNVAVHSVAWVNIAQPSFVKRVNMDETRPSSRNIVSCINGDSQTEEKIEHHERAECPTIETVASIKTQSSTTRSDKSIDSTVGTNNEQQDTVTTTMITNTEVTLAHSCTETFHQHDNGDNEENSRLLSNNLSSNICDGYSIDRYECDVDNKVLVDKEMNDELKLTELKKQNVRTWIENPIYNWPNNAKIDLYESYNDIAKIVESIDVNITSSRTELDALPDTDTCVKYNLDSTNMSLIYSLTPPAAVDQYESGNDDTWRDLADRSSEWQSDSTRSDESLSDYIWIEPETPTTKSECVKSTRDHMSSSGSSCAELELLESERHSASGSDILELPSCTFREVKDIDGEVFLNGINESANEIIADLNASNEAMLPSSDAVEISRQIIAEIIESISILQHFDSSIYGLSIIRKMVHNLINNCQCSLVESVNGTCVSDAFTSNNDNTCQIKGFLGNLSSNYDDYNRQNYELEVCEPEDNESATVIEFCTVAKKLPNVAIDNSALELNFRVIKVSTDEYANMSPSAHRLDKNSIDNDYRDIQINKTRGGESPKMKSETWPCERCSYCREEEESIREKMSCLTPISEEPDDALHEIVDSIACTLKIRDDESLEACDIIKDDTTANSTRKHVSLDDTYTISEVSSVVISDNDEMNDLEERCNVWDSSIDCMSYSYETKEFMRLEKALADNSQLSA</sequence>
<dbReference type="STRING" id="456900.A0A195C9S4"/>
<dbReference type="FunFam" id="3.40.225.10:FF:000011">
    <property type="entry name" value="Uncharacterized protein, isoform B"/>
    <property type="match status" value="1"/>
</dbReference>
<feature type="region of interest" description="Disordered" evidence="2">
    <location>
        <begin position="932"/>
        <end position="953"/>
    </location>
</feature>
<feature type="region of interest" description="Disordered" evidence="2">
    <location>
        <begin position="605"/>
        <end position="675"/>
    </location>
</feature>
<dbReference type="Gene3D" id="3.40.225.10">
    <property type="entry name" value="Class II aldolase/adducin N-terminal domain"/>
    <property type="match status" value="1"/>
</dbReference>
<dbReference type="Proteomes" id="UP000078542">
    <property type="component" value="Unassembled WGS sequence"/>
</dbReference>
<evidence type="ECO:0000256" key="1">
    <source>
        <dbReference type="ARBA" id="ARBA00006274"/>
    </source>
</evidence>
<dbReference type="EMBL" id="KQ978068">
    <property type="protein sequence ID" value="KYM97567.1"/>
    <property type="molecule type" value="Genomic_DNA"/>
</dbReference>
<evidence type="ECO:0000259" key="3">
    <source>
        <dbReference type="SMART" id="SM01007"/>
    </source>
</evidence>
<keyword evidence="5" id="KW-1185">Reference proteome</keyword>
<dbReference type="InterPro" id="IPR036409">
    <property type="entry name" value="Aldolase_II/adducin_N_sf"/>
</dbReference>
<dbReference type="InterPro" id="IPR001303">
    <property type="entry name" value="Aldolase_II/adducin_N"/>
</dbReference>
<dbReference type="PANTHER" id="PTHR10672">
    <property type="entry name" value="ADDUCIN"/>
    <property type="match status" value="1"/>
</dbReference>
<reference evidence="4 5" key="1">
    <citation type="submission" date="2016-03" db="EMBL/GenBank/DDBJ databases">
        <title>Cyphomyrmex costatus WGS genome.</title>
        <authorList>
            <person name="Nygaard S."/>
            <person name="Hu H."/>
            <person name="Boomsma J."/>
            <person name="Zhang G."/>
        </authorList>
    </citation>
    <scope>NUCLEOTIDE SEQUENCE [LARGE SCALE GENOMIC DNA]</scope>
    <source>
        <strain evidence="4">MS0001</strain>
        <tissue evidence="4">Whole body</tissue>
    </source>
</reference>
<feature type="compositionally biased region" description="Polar residues" evidence="2">
    <location>
        <begin position="619"/>
        <end position="643"/>
    </location>
</feature>
<dbReference type="SMART" id="SM01007">
    <property type="entry name" value="Aldolase_II"/>
    <property type="match status" value="1"/>
</dbReference>
<dbReference type="Pfam" id="PF00596">
    <property type="entry name" value="Aldolase_II"/>
    <property type="match status" value="1"/>
</dbReference>
<comment type="similarity">
    <text evidence="1">Belongs to the aldolase class II family. Adducin subfamily.</text>
</comment>
<proteinExistence type="inferred from homology"/>
<gene>
    <name evidence="4" type="ORF">ALC62_11861</name>
</gene>